<name>A0A2I0AKR1_9ASPA</name>
<keyword evidence="2" id="KW-0677">Repeat</keyword>
<evidence type="ECO:0000256" key="2">
    <source>
        <dbReference type="ARBA" id="ARBA00022737"/>
    </source>
</evidence>
<reference evidence="5 6" key="1">
    <citation type="journal article" date="2017" name="Nature">
        <title>The Apostasia genome and the evolution of orchids.</title>
        <authorList>
            <person name="Zhang G.Q."/>
            <person name="Liu K.W."/>
            <person name="Li Z."/>
            <person name="Lohaus R."/>
            <person name="Hsiao Y.Y."/>
            <person name="Niu S.C."/>
            <person name="Wang J.Y."/>
            <person name="Lin Y.C."/>
            <person name="Xu Q."/>
            <person name="Chen L.J."/>
            <person name="Yoshida K."/>
            <person name="Fujiwara S."/>
            <person name="Wang Z.W."/>
            <person name="Zhang Y.Q."/>
            <person name="Mitsuda N."/>
            <person name="Wang M."/>
            <person name="Liu G.H."/>
            <person name="Pecoraro L."/>
            <person name="Huang H.X."/>
            <person name="Xiao X.J."/>
            <person name="Lin M."/>
            <person name="Wu X.Y."/>
            <person name="Wu W.L."/>
            <person name="Chen Y.Y."/>
            <person name="Chang S.B."/>
            <person name="Sakamoto S."/>
            <person name="Ohme-Takagi M."/>
            <person name="Yagi M."/>
            <person name="Zeng S.J."/>
            <person name="Shen C.Y."/>
            <person name="Yeh C.M."/>
            <person name="Luo Y.B."/>
            <person name="Tsai W.C."/>
            <person name="Van de Peer Y."/>
            <person name="Liu Z.J."/>
        </authorList>
    </citation>
    <scope>NUCLEOTIDE SEQUENCE [LARGE SCALE GENOMIC DNA]</scope>
    <source>
        <strain evidence="6">cv. Shenzhen</strain>
        <tissue evidence="5">Stem</tissue>
    </source>
</reference>
<evidence type="ECO:0000313" key="6">
    <source>
        <dbReference type="Proteomes" id="UP000236161"/>
    </source>
</evidence>
<evidence type="ECO:0000256" key="1">
    <source>
        <dbReference type="ARBA" id="ARBA00007626"/>
    </source>
</evidence>
<dbReference type="Pfam" id="PF13812">
    <property type="entry name" value="PPR_3"/>
    <property type="match status" value="1"/>
</dbReference>
<dbReference type="InterPro" id="IPR011990">
    <property type="entry name" value="TPR-like_helical_dom_sf"/>
</dbReference>
<protein>
    <submittedName>
        <fullName evidence="5">Pentatricopeptide repeat-containing protein</fullName>
    </submittedName>
</protein>
<dbReference type="InterPro" id="IPR002885">
    <property type="entry name" value="PPR_rpt"/>
</dbReference>
<sequence>MGQKNLRLYPLMQIFLWMASQSNFQASPPVDHATVLDLIVKVDGLAKAELYFDQISTNASKKSACLPLLHAYVKARELEKAEKLLAMLGNLGLIANPHPFNEIMKLYMAISQFEKTIYVIQFMKRKKIPLNVLSYNLWMNACGKLADVASLEMVYKEMRADKNVEVGWSTYCTLAHIYTRLGLFNKAFTSLRIAEGKLSLRKRLGYSFIITLYAALGDKDGVLRLWESSKRVAGKIPCACYMSVISCLIKLEEILEAERVFRDWEFQCRNYDIRVPNILLGVYVRNGWIEQAESLFCHTLAKGATPNYKTWEILMEGWVKNKQMGMAVEAMKKGFSLLENCIWRPPSEIVLAIAEYYELHLDVEESRRYVAVLRRFGLMNLHLYKSFVRLHRKAMCETPSILRMMAEDGIEPDEELRLLLNHSKTSSIEDISVD</sequence>
<dbReference type="AlphaFoldDB" id="A0A2I0AKR1"/>
<feature type="repeat" description="PPR" evidence="3">
    <location>
        <begin position="272"/>
        <end position="306"/>
    </location>
</feature>
<dbReference type="PANTHER" id="PTHR45717:SF13">
    <property type="entry name" value="OS02G0796400 PROTEIN"/>
    <property type="match status" value="1"/>
</dbReference>
<feature type="signal peptide" evidence="4">
    <location>
        <begin position="1"/>
        <end position="26"/>
    </location>
</feature>
<organism evidence="5 6">
    <name type="scientific">Apostasia shenzhenica</name>
    <dbReference type="NCBI Taxonomy" id="1088818"/>
    <lineage>
        <taxon>Eukaryota</taxon>
        <taxon>Viridiplantae</taxon>
        <taxon>Streptophyta</taxon>
        <taxon>Embryophyta</taxon>
        <taxon>Tracheophyta</taxon>
        <taxon>Spermatophyta</taxon>
        <taxon>Magnoliopsida</taxon>
        <taxon>Liliopsida</taxon>
        <taxon>Asparagales</taxon>
        <taxon>Orchidaceae</taxon>
        <taxon>Apostasioideae</taxon>
        <taxon>Apostasia</taxon>
    </lineage>
</organism>
<evidence type="ECO:0000313" key="5">
    <source>
        <dbReference type="EMBL" id="PKA56131.1"/>
    </source>
</evidence>
<feature type="chain" id="PRO_5014182070" evidence="4">
    <location>
        <begin position="27"/>
        <end position="434"/>
    </location>
</feature>
<dbReference type="Pfam" id="PF01535">
    <property type="entry name" value="PPR"/>
    <property type="match status" value="3"/>
</dbReference>
<dbReference type="Proteomes" id="UP000236161">
    <property type="component" value="Unassembled WGS sequence"/>
</dbReference>
<evidence type="ECO:0000256" key="4">
    <source>
        <dbReference type="SAM" id="SignalP"/>
    </source>
</evidence>
<keyword evidence="4" id="KW-0732">Signal</keyword>
<dbReference type="GO" id="GO:0005739">
    <property type="term" value="C:mitochondrion"/>
    <property type="evidence" value="ECO:0007669"/>
    <property type="project" value="TreeGrafter"/>
</dbReference>
<dbReference type="PANTHER" id="PTHR45717">
    <property type="entry name" value="OS12G0527900 PROTEIN"/>
    <property type="match status" value="1"/>
</dbReference>
<evidence type="ECO:0000256" key="3">
    <source>
        <dbReference type="PROSITE-ProRule" id="PRU00708"/>
    </source>
</evidence>
<dbReference type="PROSITE" id="PS51375">
    <property type="entry name" value="PPR"/>
    <property type="match status" value="1"/>
</dbReference>
<dbReference type="GO" id="GO:0003729">
    <property type="term" value="F:mRNA binding"/>
    <property type="evidence" value="ECO:0007669"/>
    <property type="project" value="UniProtKB-ARBA"/>
</dbReference>
<accession>A0A2I0AKR1</accession>
<dbReference type="EMBL" id="KZ451975">
    <property type="protein sequence ID" value="PKA56131.1"/>
    <property type="molecule type" value="Genomic_DNA"/>
</dbReference>
<proteinExistence type="inferred from homology"/>
<gene>
    <name evidence="5" type="ORF">AXF42_Ash015616</name>
</gene>
<keyword evidence="6" id="KW-1185">Reference proteome</keyword>
<dbReference type="Gene3D" id="1.25.40.10">
    <property type="entry name" value="Tetratricopeptide repeat domain"/>
    <property type="match status" value="2"/>
</dbReference>
<dbReference type="STRING" id="1088818.A0A2I0AKR1"/>
<dbReference type="OrthoDB" id="1146105at2759"/>
<comment type="similarity">
    <text evidence="1">Belongs to the PPR family. P subfamily.</text>
</comment>